<keyword evidence="5 6" id="KW-0472">Membrane</keyword>
<dbReference type="Gene3D" id="1.20.1250.20">
    <property type="entry name" value="MFS general substrate transporter like domains"/>
    <property type="match status" value="1"/>
</dbReference>
<dbReference type="InterPro" id="IPR045263">
    <property type="entry name" value="GLUT"/>
</dbReference>
<comment type="caution">
    <text evidence="8">The sequence shown here is derived from an EMBL/GenBank/DDBJ whole genome shotgun (WGS) entry which is preliminary data.</text>
</comment>
<evidence type="ECO:0000256" key="6">
    <source>
        <dbReference type="SAM" id="Phobius"/>
    </source>
</evidence>
<feature type="transmembrane region" description="Helical" evidence="6">
    <location>
        <begin position="292"/>
        <end position="311"/>
    </location>
</feature>
<keyword evidence="9" id="KW-1185">Reference proteome</keyword>
<dbReference type="InterPro" id="IPR005829">
    <property type="entry name" value="Sugar_transporter_CS"/>
</dbReference>
<dbReference type="InterPro" id="IPR020846">
    <property type="entry name" value="MFS_dom"/>
</dbReference>
<feature type="transmembrane region" description="Helical" evidence="6">
    <location>
        <begin position="395"/>
        <end position="416"/>
    </location>
</feature>
<dbReference type="PROSITE" id="PS50850">
    <property type="entry name" value="MFS"/>
    <property type="match status" value="1"/>
</dbReference>
<evidence type="ECO:0000256" key="4">
    <source>
        <dbReference type="ARBA" id="ARBA00022989"/>
    </source>
</evidence>
<name>A0ABP9ZD46_9FUNG</name>
<dbReference type="SUPFAM" id="SSF103473">
    <property type="entry name" value="MFS general substrate transporter"/>
    <property type="match status" value="1"/>
</dbReference>
<feature type="transmembrane region" description="Helical" evidence="6">
    <location>
        <begin position="211"/>
        <end position="231"/>
    </location>
</feature>
<feature type="transmembrane region" description="Helical" evidence="6">
    <location>
        <begin position="103"/>
        <end position="123"/>
    </location>
</feature>
<evidence type="ECO:0000256" key="3">
    <source>
        <dbReference type="ARBA" id="ARBA00022692"/>
    </source>
</evidence>
<dbReference type="InterPro" id="IPR005828">
    <property type="entry name" value="MFS_sugar_transport-like"/>
</dbReference>
<feature type="transmembrane region" description="Helical" evidence="6">
    <location>
        <begin position="74"/>
        <end position="91"/>
    </location>
</feature>
<evidence type="ECO:0000313" key="8">
    <source>
        <dbReference type="EMBL" id="GAA5817054.1"/>
    </source>
</evidence>
<feature type="domain" description="Major facilitator superfamily (MFS) profile" evidence="7">
    <location>
        <begin position="22"/>
        <end position="482"/>
    </location>
</feature>
<protein>
    <recommendedName>
        <fullName evidence="7">Major facilitator superfamily (MFS) profile domain-containing protein</fullName>
    </recommendedName>
</protein>
<dbReference type="EMBL" id="BAABUK010000037">
    <property type="protein sequence ID" value="GAA5817054.1"/>
    <property type="molecule type" value="Genomic_DNA"/>
</dbReference>
<feature type="transmembrane region" description="Helical" evidence="6">
    <location>
        <begin position="456"/>
        <end position="478"/>
    </location>
</feature>
<evidence type="ECO:0000256" key="1">
    <source>
        <dbReference type="ARBA" id="ARBA00004141"/>
    </source>
</evidence>
<comment type="subcellular location">
    <subcellularLocation>
        <location evidence="1">Membrane</location>
        <topology evidence="1">Multi-pass membrane protein</topology>
    </subcellularLocation>
</comment>
<dbReference type="InterPro" id="IPR036259">
    <property type="entry name" value="MFS_trans_sf"/>
</dbReference>
<evidence type="ECO:0000256" key="5">
    <source>
        <dbReference type="ARBA" id="ARBA00023136"/>
    </source>
</evidence>
<sequence>MGNIDQGHRKNQMSNLARVILSATIAAFSGLNVGWHISVPNMPQTVISKCSGGYWSDSVFPACLPMTDTMGLSIGIYALGGLAGSLASGYINGRFSRKSNLMLAGGWMVIGGMLSALSVNTVMHSKLFAFSLYTKTIFLPLLANFKYCIGRVFVGISAGLYGSCCGIYVSEISTKQSRGALGCLYELFLNLGILFTQVCGLYMSTVSSWRYLWAIPSILTVIQMILLYLFAVESPRYLCSVGKLDEAKAALFKLREQEDLIEWTELESHILAHASSTTTSASVFELLKDKNIFHMILIVCVIQMYNQIGGIGPLSIYSVTLLTGVFQGDALMATTVTLASSAGNIVATMIAVVYMHRVGRKGFMLLSTIGMTVASMFLVIGSASPNSAQLAPLSMTAAILFTFTYSMGCGVVPWMIAPELLPLVALPIGSALGNSCNWIINFIVNTVWPHMNAGLAGYSFTVFTAINFIGILFVWFFMPETTGKDLDTLTDDESILDIK</sequence>
<dbReference type="PANTHER" id="PTHR23503:SF8">
    <property type="entry name" value="FACILITATED GLUCOSE TRANSPORTER PROTEIN 1"/>
    <property type="match status" value="1"/>
</dbReference>
<dbReference type="Proteomes" id="UP001473302">
    <property type="component" value="Unassembled WGS sequence"/>
</dbReference>
<evidence type="ECO:0000313" key="9">
    <source>
        <dbReference type="Proteomes" id="UP001473302"/>
    </source>
</evidence>
<reference evidence="8 9" key="1">
    <citation type="submission" date="2024-04" db="EMBL/GenBank/DDBJ databases">
        <title>genome sequences of Mucor flavus KT1a and Helicostylum pulchrum KT1b strains isolated from the surface of a dry-aged beef.</title>
        <authorList>
            <person name="Toyotome T."/>
            <person name="Hosono M."/>
            <person name="Torimaru M."/>
            <person name="Fukuda K."/>
            <person name="Mikami N."/>
        </authorList>
    </citation>
    <scope>NUCLEOTIDE SEQUENCE [LARGE SCALE GENOMIC DNA]</scope>
    <source>
        <strain evidence="8 9">KT1a</strain>
    </source>
</reference>
<dbReference type="Pfam" id="PF00083">
    <property type="entry name" value="Sugar_tr"/>
    <property type="match status" value="1"/>
</dbReference>
<organism evidence="8 9">
    <name type="scientific">Mucor flavus</name>
    <dbReference type="NCBI Taxonomy" id="439312"/>
    <lineage>
        <taxon>Eukaryota</taxon>
        <taxon>Fungi</taxon>
        <taxon>Fungi incertae sedis</taxon>
        <taxon>Mucoromycota</taxon>
        <taxon>Mucoromycotina</taxon>
        <taxon>Mucoromycetes</taxon>
        <taxon>Mucorales</taxon>
        <taxon>Mucorineae</taxon>
        <taxon>Mucoraceae</taxon>
        <taxon>Mucor</taxon>
    </lineage>
</organism>
<keyword evidence="2" id="KW-0813">Transport</keyword>
<evidence type="ECO:0000256" key="2">
    <source>
        <dbReference type="ARBA" id="ARBA00022448"/>
    </source>
</evidence>
<dbReference type="PROSITE" id="PS00217">
    <property type="entry name" value="SUGAR_TRANSPORT_2"/>
    <property type="match status" value="1"/>
</dbReference>
<evidence type="ECO:0000259" key="7">
    <source>
        <dbReference type="PROSITE" id="PS50850"/>
    </source>
</evidence>
<keyword evidence="4 6" id="KW-1133">Transmembrane helix</keyword>
<feature type="transmembrane region" description="Helical" evidence="6">
    <location>
        <begin position="331"/>
        <end position="355"/>
    </location>
</feature>
<gene>
    <name evidence="8" type="ORF">MFLAVUS_010590</name>
</gene>
<keyword evidence="3 6" id="KW-0812">Transmembrane</keyword>
<dbReference type="PANTHER" id="PTHR23503">
    <property type="entry name" value="SOLUTE CARRIER FAMILY 2"/>
    <property type="match status" value="1"/>
</dbReference>
<feature type="transmembrane region" description="Helical" evidence="6">
    <location>
        <begin position="16"/>
        <end position="37"/>
    </location>
</feature>
<feature type="transmembrane region" description="Helical" evidence="6">
    <location>
        <begin position="423"/>
        <end position="444"/>
    </location>
</feature>
<feature type="transmembrane region" description="Helical" evidence="6">
    <location>
        <begin position="149"/>
        <end position="169"/>
    </location>
</feature>
<feature type="transmembrane region" description="Helical" evidence="6">
    <location>
        <begin position="362"/>
        <end position="383"/>
    </location>
</feature>
<accession>A0ABP9ZD46</accession>
<feature type="transmembrane region" description="Helical" evidence="6">
    <location>
        <begin position="181"/>
        <end position="205"/>
    </location>
</feature>
<proteinExistence type="predicted"/>